<feature type="transmembrane region" description="Helical" evidence="2">
    <location>
        <begin position="73"/>
        <end position="91"/>
    </location>
</feature>
<gene>
    <name evidence="3" type="ORF">M431DRAFT_299196</name>
</gene>
<sequence>MRTVRVTPYVSKQSIDRKKPPNPVRQPAAGFALISAALSVLFRVTGRINAPVLLLGPSPITCARTMRSMDEDLYGAVLLATVLLVNWRSLILGGGESSLFRAWCVGKRY</sequence>
<reference evidence="3 4" key="1">
    <citation type="submission" date="2016-07" db="EMBL/GenBank/DDBJ databases">
        <title>Multiple horizontal gene transfer events from other fungi enriched the ability of initially mycotrophic Trichoderma (Ascomycota) to feed on dead plant biomass.</title>
        <authorList>
            <consortium name="DOE Joint Genome Institute"/>
            <person name="Aerts A."/>
            <person name="Atanasova L."/>
            <person name="Chenthamara K."/>
            <person name="Zhang J."/>
            <person name="Grujic M."/>
            <person name="Henrissat B."/>
            <person name="Kuo A."/>
            <person name="Salamov A."/>
            <person name="Lipzen A."/>
            <person name="Labutti K."/>
            <person name="Barry K."/>
            <person name="Miao Y."/>
            <person name="Rahimi M.J."/>
            <person name="Shen Q."/>
            <person name="Grigoriev I.V."/>
            <person name="Kubicek C.P."/>
            <person name="Druzhinina I.S."/>
        </authorList>
    </citation>
    <scope>NUCLEOTIDE SEQUENCE [LARGE SCALE GENOMIC DNA]</scope>
    <source>
        <strain evidence="3 4">CBS 226.95</strain>
    </source>
</reference>
<evidence type="ECO:0000313" key="4">
    <source>
        <dbReference type="Proteomes" id="UP000241690"/>
    </source>
</evidence>
<organism evidence="3 4">
    <name type="scientific">Trichoderma harzianum CBS 226.95</name>
    <dbReference type="NCBI Taxonomy" id="983964"/>
    <lineage>
        <taxon>Eukaryota</taxon>
        <taxon>Fungi</taxon>
        <taxon>Dikarya</taxon>
        <taxon>Ascomycota</taxon>
        <taxon>Pezizomycotina</taxon>
        <taxon>Sordariomycetes</taxon>
        <taxon>Hypocreomycetidae</taxon>
        <taxon>Hypocreales</taxon>
        <taxon>Hypocreaceae</taxon>
        <taxon>Trichoderma</taxon>
    </lineage>
</organism>
<keyword evidence="2" id="KW-1133">Transmembrane helix</keyword>
<evidence type="ECO:0000256" key="1">
    <source>
        <dbReference type="SAM" id="MobiDB-lite"/>
    </source>
</evidence>
<keyword evidence="2" id="KW-0472">Membrane</keyword>
<dbReference type="AlphaFoldDB" id="A0A2T4AQG2"/>
<name>A0A2T4AQG2_TRIHA</name>
<dbReference type="RefSeq" id="XP_024778980.1">
    <property type="nucleotide sequence ID" value="XM_024914147.1"/>
</dbReference>
<evidence type="ECO:0000256" key="2">
    <source>
        <dbReference type="SAM" id="Phobius"/>
    </source>
</evidence>
<dbReference type="GeneID" id="36622712"/>
<keyword evidence="4" id="KW-1185">Reference proteome</keyword>
<accession>A0A2T4AQG2</accession>
<keyword evidence="2" id="KW-0812">Transmembrane</keyword>
<dbReference type="EMBL" id="KZ679676">
    <property type="protein sequence ID" value="PTB59303.1"/>
    <property type="molecule type" value="Genomic_DNA"/>
</dbReference>
<protein>
    <submittedName>
        <fullName evidence="3">Uncharacterized protein</fullName>
    </submittedName>
</protein>
<evidence type="ECO:0000313" key="3">
    <source>
        <dbReference type="EMBL" id="PTB59303.1"/>
    </source>
</evidence>
<feature type="region of interest" description="Disordered" evidence="1">
    <location>
        <begin position="1"/>
        <end position="23"/>
    </location>
</feature>
<dbReference type="Proteomes" id="UP000241690">
    <property type="component" value="Unassembled WGS sequence"/>
</dbReference>
<proteinExistence type="predicted"/>